<evidence type="ECO:0000313" key="1">
    <source>
        <dbReference type="EMBL" id="RUT13561.1"/>
    </source>
</evidence>
<dbReference type="EMBL" id="RSCK01000006">
    <property type="protein sequence ID" value="RUT13561.1"/>
    <property type="molecule type" value="Genomic_DNA"/>
</dbReference>
<evidence type="ECO:0000313" key="2">
    <source>
        <dbReference type="Proteomes" id="UP000282574"/>
    </source>
</evidence>
<dbReference type="InterPro" id="IPR012441">
    <property type="entry name" value="DUF1643"/>
</dbReference>
<sequence length="173" mass="19357">MKMSAAIAPDGLYRYSLTRVWDTDLPCIGFIMLNPSTADATKDDPTIRRCINFARNWGYGSIEVGNLFAYRATDWLVLRRVFDPVGCENDSYLMRMQQSVEKIVIGWGNYGSWQQRDKSVLGFLSQGQVLHCLGVTLKGQPRHPLYVRGGAVLIPYREPGVVGGGSWKIPANN</sequence>
<protein>
    <recommendedName>
        <fullName evidence="3">DUF1643 domain-containing protein</fullName>
    </recommendedName>
</protein>
<name>A0AB37UQ56_9CYAN</name>
<reference evidence="1 2" key="1">
    <citation type="journal article" date="2019" name="Genome Biol. Evol.">
        <title>Day and night: Metabolic profiles and evolutionary relationships of six axenic non-marine cyanobacteria.</title>
        <authorList>
            <person name="Will S.E."/>
            <person name="Henke P."/>
            <person name="Boedeker C."/>
            <person name="Huang S."/>
            <person name="Brinkmann H."/>
            <person name="Rohde M."/>
            <person name="Jarek M."/>
            <person name="Friedl T."/>
            <person name="Seufert S."/>
            <person name="Schumacher M."/>
            <person name="Overmann J."/>
            <person name="Neumann-Schaal M."/>
            <person name="Petersen J."/>
        </authorList>
    </citation>
    <scope>NUCLEOTIDE SEQUENCE [LARGE SCALE GENOMIC DNA]</scope>
    <source>
        <strain evidence="1 2">SAG 39.79</strain>
    </source>
</reference>
<dbReference type="AlphaFoldDB" id="A0AB37UQ56"/>
<dbReference type="RefSeq" id="WP_241994141.1">
    <property type="nucleotide sequence ID" value="NZ_JAVKZF010000002.1"/>
</dbReference>
<proteinExistence type="predicted"/>
<organism evidence="1 2">
    <name type="scientific">Chroococcidiopsis cubana SAG 39.79</name>
    <dbReference type="NCBI Taxonomy" id="388085"/>
    <lineage>
        <taxon>Bacteria</taxon>
        <taxon>Bacillati</taxon>
        <taxon>Cyanobacteriota</taxon>
        <taxon>Cyanophyceae</taxon>
        <taxon>Chroococcidiopsidales</taxon>
        <taxon>Chroococcidiopsidaceae</taxon>
        <taxon>Chroococcidiopsis</taxon>
    </lineage>
</organism>
<evidence type="ECO:0008006" key="3">
    <source>
        <dbReference type="Google" id="ProtNLM"/>
    </source>
</evidence>
<gene>
    <name evidence="1" type="ORF">DSM107010_11840</name>
</gene>
<dbReference type="Proteomes" id="UP000282574">
    <property type="component" value="Unassembled WGS sequence"/>
</dbReference>
<keyword evidence="2" id="KW-1185">Reference proteome</keyword>
<dbReference type="Pfam" id="PF07799">
    <property type="entry name" value="DUF1643"/>
    <property type="match status" value="1"/>
</dbReference>
<accession>A0AB37UQ56</accession>
<comment type="caution">
    <text evidence="1">The sequence shown here is derived from an EMBL/GenBank/DDBJ whole genome shotgun (WGS) entry which is preliminary data.</text>
</comment>